<dbReference type="Pfam" id="PF04082">
    <property type="entry name" value="Fungal_trans"/>
    <property type="match status" value="1"/>
</dbReference>
<feature type="compositionally biased region" description="Basic and acidic residues" evidence="3">
    <location>
        <begin position="1"/>
        <end position="11"/>
    </location>
</feature>
<organism evidence="5 6">
    <name type="scientific">Rhynchosporium graminicola</name>
    <dbReference type="NCBI Taxonomy" id="2792576"/>
    <lineage>
        <taxon>Eukaryota</taxon>
        <taxon>Fungi</taxon>
        <taxon>Dikarya</taxon>
        <taxon>Ascomycota</taxon>
        <taxon>Pezizomycotina</taxon>
        <taxon>Leotiomycetes</taxon>
        <taxon>Helotiales</taxon>
        <taxon>Ploettnerulaceae</taxon>
        <taxon>Rhynchosporium</taxon>
    </lineage>
</organism>
<dbReference type="Gene3D" id="4.10.240.10">
    <property type="entry name" value="Zn(2)-C6 fungal-type DNA-binding domain"/>
    <property type="match status" value="1"/>
</dbReference>
<dbReference type="CDD" id="cd00067">
    <property type="entry name" value="GAL4"/>
    <property type="match status" value="1"/>
</dbReference>
<dbReference type="PANTHER" id="PTHR46910">
    <property type="entry name" value="TRANSCRIPTION FACTOR PDR1"/>
    <property type="match status" value="1"/>
</dbReference>
<sequence length="473" mass="53118">MSSEELVDRQGGDQVRGPSKLGDLLIPKACENCKIRKIRCDKSSPCSSCRTAKLPCRVASRAPENKLRAPSATYHEKHFSLIHNSLREIKDRLEKIDISQASVPAPPELCITASETEYPFVPETAFQSETSFDSQFVYATVTAEYSVEEVVPNDLNQEIGVSLAALKSLLCGKRKPSPSNKLSFPRAVTKATLSAPKIELPPMDIIIEVLKKASTQIPLVILHSGLRDESLLEELCKKVYFPTKHVSKGETTLMNGLLFYVFGEYGMEEGDPNPLYLNYAKLCEKNFVAGLQDYDCLVTPTLENIQSLLLGAIKAQEDSRPALCWTFVSAGARLCQILGYHREAVVSRDSPQVAEAKRQVFWMLYMIDKTLSLNLGHTSNIPSHDIDVMMYSPISEPKIAPWNRVMIAFAGFSRLQGRLYDELYSVRARQEHAEVRARTIHELVTCFYAWHTEFKKVNSSSYQSRAVIDLERD</sequence>
<dbReference type="Pfam" id="PF00172">
    <property type="entry name" value="Zn_clus"/>
    <property type="match status" value="1"/>
</dbReference>
<comment type="caution">
    <text evidence="5">The sequence shown here is derived from an EMBL/GenBank/DDBJ whole genome shotgun (WGS) entry which is preliminary data.</text>
</comment>
<accession>A0A1E1LDN6</accession>
<dbReference type="InterPro" id="IPR036864">
    <property type="entry name" value="Zn2-C6_fun-type_DNA-bd_sf"/>
</dbReference>
<dbReference type="PROSITE" id="PS50048">
    <property type="entry name" value="ZN2_CY6_FUNGAL_2"/>
    <property type="match status" value="1"/>
</dbReference>
<gene>
    <name evidence="5" type="ORF">RCO7_08155</name>
</gene>
<keyword evidence="1" id="KW-0479">Metal-binding</keyword>
<dbReference type="PANTHER" id="PTHR46910:SF5">
    <property type="entry name" value="ZN(II)2CYS6 TRANSCRIPTION FACTOR (EUROFUNG)"/>
    <property type="match status" value="1"/>
</dbReference>
<evidence type="ECO:0000256" key="3">
    <source>
        <dbReference type="SAM" id="MobiDB-lite"/>
    </source>
</evidence>
<dbReference type="GO" id="GO:0006351">
    <property type="term" value="P:DNA-templated transcription"/>
    <property type="evidence" value="ECO:0007669"/>
    <property type="project" value="InterPro"/>
</dbReference>
<dbReference type="GO" id="GO:0008270">
    <property type="term" value="F:zinc ion binding"/>
    <property type="evidence" value="ECO:0007669"/>
    <property type="project" value="InterPro"/>
</dbReference>
<evidence type="ECO:0000313" key="5">
    <source>
        <dbReference type="EMBL" id="CZT08542.1"/>
    </source>
</evidence>
<dbReference type="InterPro" id="IPR007219">
    <property type="entry name" value="XnlR_reg_dom"/>
</dbReference>
<dbReference type="STRING" id="914237.A0A1E1LDN6"/>
<keyword evidence="2" id="KW-0539">Nucleus</keyword>
<dbReference type="InterPro" id="IPR050987">
    <property type="entry name" value="AtrR-like"/>
</dbReference>
<dbReference type="Proteomes" id="UP000178129">
    <property type="component" value="Unassembled WGS sequence"/>
</dbReference>
<name>A0A1E1LDN6_9HELO</name>
<evidence type="ECO:0000256" key="2">
    <source>
        <dbReference type="ARBA" id="ARBA00023242"/>
    </source>
</evidence>
<dbReference type="CDD" id="cd12148">
    <property type="entry name" value="fungal_TF_MHR"/>
    <property type="match status" value="1"/>
</dbReference>
<dbReference type="SUPFAM" id="SSF57701">
    <property type="entry name" value="Zn2/Cys6 DNA-binding domain"/>
    <property type="match status" value="1"/>
</dbReference>
<dbReference type="GO" id="GO:0000981">
    <property type="term" value="F:DNA-binding transcription factor activity, RNA polymerase II-specific"/>
    <property type="evidence" value="ECO:0007669"/>
    <property type="project" value="InterPro"/>
</dbReference>
<dbReference type="SMART" id="SM00906">
    <property type="entry name" value="Fungal_trans"/>
    <property type="match status" value="1"/>
</dbReference>
<dbReference type="GO" id="GO:0003677">
    <property type="term" value="F:DNA binding"/>
    <property type="evidence" value="ECO:0007669"/>
    <property type="project" value="InterPro"/>
</dbReference>
<dbReference type="AlphaFoldDB" id="A0A1E1LDN6"/>
<feature type="domain" description="Zn(2)-C6 fungal-type" evidence="4">
    <location>
        <begin position="29"/>
        <end position="58"/>
    </location>
</feature>
<evidence type="ECO:0000313" key="6">
    <source>
        <dbReference type="Proteomes" id="UP000178129"/>
    </source>
</evidence>
<keyword evidence="6" id="KW-1185">Reference proteome</keyword>
<dbReference type="EMBL" id="FJUW01000046">
    <property type="protein sequence ID" value="CZT08542.1"/>
    <property type="molecule type" value="Genomic_DNA"/>
</dbReference>
<proteinExistence type="predicted"/>
<evidence type="ECO:0000256" key="1">
    <source>
        <dbReference type="ARBA" id="ARBA00022723"/>
    </source>
</evidence>
<dbReference type="SMART" id="SM00066">
    <property type="entry name" value="GAL4"/>
    <property type="match status" value="1"/>
</dbReference>
<evidence type="ECO:0000259" key="4">
    <source>
        <dbReference type="PROSITE" id="PS50048"/>
    </source>
</evidence>
<dbReference type="InParanoid" id="A0A1E1LDN6"/>
<protein>
    <recommendedName>
        <fullName evidence="4">Zn(2)-C6 fungal-type domain-containing protein</fullName>
    </recommendedName>
</protein>
<dbReference type="PROSITE" id="PS00463">
    <property type="entry name" value="ZN2_CY6_FUNGAL_1"/>
    <property type="match status" value="1"/>
</dbReference>
<feature type="region of interest" description="Disordered" evidence="3">
    <location>
        <begin position="1"/>
        <end position="20"/>
    </location>
</feature>
<reference evidence="6" key="1">
    <citation type="submission" date="2016-03" db="EMBL/GenBank/DDBJ databases">
        <authorList>
            <person name="Ploux O."/>
        </authorList>
    </citation>
    <scope>NUCLEOTIDE SEQUENCE [LARGE SCALE GENOMIC DNA]</scope>
    <source>
        <strain evidence="6">UK7</strain>
    </source>
</reference>
<dbReference type="InterPro" id="IPR001138">
    <property type="entry name" value="Zn2Cys6_DnaBD"/>
</dbReference>